<gene>
    <name evidence="1" type="ORF">IAD26_04470</name>
</gene>
<dbReference type="Proteomes" id="UP000886748">
    <property type="component" value="Unassembled WGS sequence"/>
</dbReference>
<protein>
    <submittedName>
        <fullName evidence="1">Uncharacterized protein</fullName>
    </submittedName>
</protein>
<name>A0A9D1N0D6_9CLOT</name>
<reference evidence="1" key="1">
    <citation type="submission" date="2020-10" db="EMBL/GenBank/DDBJ databases">
        <authorList>
            <person name="Gilroy R."/>
        </authorList>
    </citation>
    <scope>NUCLEOTIDE SEQUENCE</scope>
    <source>
        <strain evidence="1">CHK154-7741</strain>
    </source>
</reference>
<dbReference type="AlphaFoldDB" id="A0A9D1N0D6"/>
<evidence type="ECO:0000313" key="1">
    <source>
        <dbReference type="EMBL" id="HIU92371.1"/>
    </source>
</evidence>
<reference evidence="1" key="2">
    <citation type="journal article" date="2021" name="PeerJ">
        <title>Extensive microbial diversity within the chicken gut microbiome revealed by metagenomics and culture.</title>
        <authorList>
            <person name="Gilroy R."/>
            <person name="Ravi A."/>
            <person name="Getino M."/>
            <person name="Pursley I."/>
            <person name="Horton D.L."/>
            <person name="Alikhan N.F."/>
            <person name="Baker D."/>
            <person name="Gharbi K."/>
            <person name="Hall N."/>
            <person name="Watson M."/>
            <person name="Adriaenssens E.M."/>
            <person name="Foster-Nyarko E."/>
            <person name="Jarju S."/>
            <person name="Secka A."/>
            <person name="Antonio M."/>
            <person name="Oren A."/>
            <person name="Chaudhuri R.R."/>
            <person name="La Ragione R."/>
            <person name="Hildebrand F."/>
            <person name="Pallen M.J."/>
        </authorList>
    </citation>
    <scope>NUCLEOTIDE SEQUENCE</scope>
    <source>
        <strain evidence="1">CHK154-7741</strain>
    </source>
</reference>
<sequence length="198" mass="23242">MDFSKGVLFDPGYSKYTLPFSQNIDAAYNMILSIKAPHQRKFKFQMVYPQLLKLLEHTISFYLGCLLWATFISKNFKDNPKEILDNHYIGQKIKEDEMLFEVNYAIGYIEKLKKDCKYYLGKTCNLPDDWMQIMQIYKEFLMVNEFLVEAKSSADIKLPLAIKEPSQDDLNKILEQIELVVKSGELKELFKVKKLIID</sequence>
<organism evidence="1 2">
    <name type="scientific">Candidatus Limenecus avicola</name>
    <dbReference type="NCBI Taxonomy" id="2840847"/>
    <lineage>
        <taxon>Bacteria</taxon>
        <taxon>Bacillati</taxon>
        <taxon>Bacillota</taxon>
        <taxon>Clostridia</taxon>
        <taxon>Eubacteriales</taxon>
        <taxon>Clostridiaceae</taxon>
        <taxon>Clostridiaceae incertae sedis</taxon>
        <taxon>Candidatus Limenecus</taxon>
    </lineage>
</organism>
<evidence type="ECO:0000313" key="2">
    <source>
        <dbReference type="Proteomes" id="UP000886748"/>
    </source>
</evidence>
<proteinExistence type="predicted"/>
<comment type="caution">
    <text evidence="1">The sequence shown here is derived from an EMBL/GenBank/DDBJ whole genome shotgun (WGS) entry which is preliminary data.</text>
</comment>
<dbReference type="EMBL" id="DVOD01000032">
    <property type="protein sequence ID" value="HIU92371.1"/>
    <property type="molecule type" value="Genomic_DNA"/>
</dbReference>
<accession>A0A9D1N0D6</accession>